<dbReference type="InterPro" id="IPR000791">
    <property type="entry name" value="Gpr1/Fun34/SatP-like"/>
</dbReference>
<comment type="caution">
    <text evidence="7">The sequence shown here is derived from an EMBL/GenBank/DDBJ whole genome shotgun (WGS) entry which is preliminary data.</text>
</comment>
<organism evidence="7">
    <name type="scientific">bioreactor metagenome</name>
    <dbReference type="NCBI Taxonomy" id="1076179"/>
    <lineage>
        <taxon>unclassified sequences</taxon>
        <taxon>metagenomes</taxon>
        <taxon>ecological metagenomes</taxon>
    </lineage>
</organism>
<evidence type="ECO:0000256" key="3">
    <source>
        <dbReference type="ARBA" id="ARBA00022692"/>
    </source>
</evidence>
<feature type="transmembrane region" description="Helical" evidence="6">
    <location>
        <begin position="114"/>
        <end position="131"/>
    </location>
</feature>
<keyword evidence="3 6" id="KW-0812">Transmembrane</keyword>
<name>A0A645AXA5_9ZZZZ</name>
<dbReference type="PANTHER" id="PTHR30178">
    <property type="entry name" value="INNER MEMBRANE PROTEIN YAAH"/>
    <property type="match status" value="1"/>
</dbReference>
<accession>A0A645AXA5</accession>
<evidence type="ECO:0000256" key="4">
    <source>
        <dbReference type="ARBA" id="ARBA00022989"/>
    </source>
</evidence>
<dbReference type="NCBIfam" id="NF038013">
    <property type="entry name" value="AceTr_1"/>
    <property type="match status" value="1"/>
</dbReference>
<dbReference type="Pfam" id="PF01184">
    <property type="entry name" value="Gpr1_Fun34_YaaH"/>
    <property type="match status" value="1"/>
</dbReference>
<dbReference type="InterPro" id="IPR047623">
    <property type="entry name" value="SatP"/>
</dbReference>
<dbReference type="GO" id="GO:0005886">
    <property type="term" value="C:plasma membrane"/>
    <property type="evidence" value="ECO:0007669"/>
    <property type="project" value="TreeGrafter"/>
</dbReference>
<dbReference type="AlphaFoldDB" id="A0A645AXA5"/>
<dbReference type="PANTHER" id="PTHR30178:SF3">
    <property type="entry name" value="SUCCINATE-ACETATE_PROTON SYMPORTER SATP"/>
    <property type="match status" value="1"/>
</dbReference>
<protein>
    <submittedName>
        <fullName evidence="7">Succinate-acetate/proton symporter SatP</fullName>
    </submittedName>
</protein>
<comment type="similarity">
    <text evidence="2">Belongs to the acetate uptake transporter (AceTr) (TC 2.A.96) family.</text>
</comment>
<evidence type="ECO:0000313" key="7">
    <source>
        <dbReference type="EMBL" id="MPM57875.1"/>
    </source>
</evidence>
<feature type="transmembrane region" description="Helical" evidence="6">
    <location>
        <begin position="167"/>
        <end position="188"/>
    </location>
</feature>
<dbReference type="PROSITE" id="PS01114">
    <property type="entry name" value="GPR1_FUN34_YAAH"/>
    <property type="match status" value="1"/>
</dbReference>
<proteinExistence type="inferred from homology"/>
<evidence type="ECO:0000256" key="5">
    <source>
        <dbReference type="ARBA" id="ARBA00023136"/>
    </source>
</evidence>
<keyword evidence="5 6" id="KW-0472">Membrane</keyword>
<keyword evidence="4 6" id="KW-1133">Transmembrane helix</keyword>
<dbReference type="GO" id="GO:0015360">
    <property type="term" value="F:acetate:proton symporter activity"/>
    <property type="evidence" value="ECO:0007669"/>
    <property type="project" value="TreeGrafter"/>
</dbReference>
<gene>
    <name evidence="7" type="primary">satP_9</name>
    <name evidence="7" type="ORF">SDC9_104699</name>
</gene>
<evidence type="ECO:0000256" key="1">
    <source>
        <dbReference type="ARBA" id="ARBA00004141"/>
    </source>
</evidence>
<evidence type="ECO:0000256" key="2">
    <source>
        <dbReference type="ARBA" id="ARBA00005587"/>
    </source>
</evidence>
<comment type="subcellular location">
    <subcellularLocation>
        <location evidence="1">Membrane</location>
        <topology evidence="1">Multi-pass membrane protein</topology>
    </subcellularLocation>
</comment>
<feature type="transmembrane region" description="Helical" evidence="6">
    <location>
        <begin position="138"/>
        <end position="155"/>
    </location>
</feature>
<feature type="transmembrane region" description="Helical" evidence="6">
    <location>
        <begin position="80"/>
        <end position="102"/>
    </location>
</feature>
<feature type="transmembrane region" description="Helical" evidence="6">
    <location>
        <begin position="45"/>
        <end position="68"/>
    </location>
</feature>
<evidence type="ECO:0000256" key="6">
    <source>
        <dbReference type="SAM" id="Phobius"/>
    </source>
</evidence>
<dbReference type="InterPro" id="IPR047622">
    <property type="entry name" value="GPR1_FUN34_YAAH"/>
</dbReference>
<dbReference type="EMBL" id="VSSQ01016489">
    <property type="protein sequence ID" value="MPM57875.1"/>
    <property type="molecule type" value="Genomic_DNA"/>
</dbReference>
<reference evidence="7" key="1">
    <citation type="submission" date="2019-08" db="EMBL/GenBank/DDBJ databases">
        <authorList>
            <person name="Kucharzyk K."/>
            <person name="Murdoch R.W."/>
            <person name="Higgins S."/>
            <person name="Loffler F."/>
        </authorList>
    </citation>
    <scope>NUCLEOTIDE SEQUENCE</scope>
</reference>
<sequence length="199" mass="21311">MWPVIIFLEDATLSHTTVSPKAANPAPLGLLGFGMTTLLLNLHNAGLIELSIVIVAMGFALGGAAQIIAGLMEFRQNNTFGATAFTAYGFFWWSLILIWIRPFPGIAPADLTSMGWYLLIWGVFTLLMFVATLKLNKGLQVVFLSLTALFFLLSAGDFTGVTAITRIGGAVGIFCGASAIYCSLAQVINEVYGKTKLPV</sequence>
<dbReference type="GO" id="GO:0071422">
    <property type="term" value="P:succinate transmembrane transport"/>
    <property type="evidence" value="ECO:0007669"/>
    <property type="project" value="TreeGrafter"/>
</dbReference>